<reference evidence="1" key="1">
    <citation type="journal article" date="2020" name="Stud. Mycol.">
        <title>101 Dothideomycetes genomes: a test case for predicting lifestyles and emergence of pathogens.</title>
        <authorList>
            <person name="Haridas S."/>
            <person name="Albert R."/>
            <person name="Binder M."/>
            <person name="Bloem J."/>
            <person name="Labutti K."/>
            <person name="Salamov A."/>
            <person name="Andreopoulos B."/>
            <person name="Baker S."/>
            <person name="Barry K."/>
            <person name="Bills G."/>
            <person name="Bluhm B."/>
            <person name="Cannon C."/>
            <person name="Castanera R."/>
            <person name="Culley D."/>
            <person name="Daum C."/>
            <person name="Ezra D."/>
            <person name="Gonzalez J."/>
            <person name="Henrissat B."/>
            <person name="Kuo A."/>
            <person name="Liang C."/>
            <person name="Lipzen A."/>
            <person name="Lutzoni F."/>
            <person name="Magnuson J."/>
            <person name="Mondo S."/>
            <person name="Nolan M."/>
            <person name="Ohm R."/>
            <person name="Pangilinan J."/>
            <person name="Park H.-J."/>
            <person name="Ramirez L."/>
            <person name="Alfaro M."/>
            <person name="Sun H."/>
            <person name="Tritt A."/>
            <person name="Yoshinaga Y."/>
            <person name="Zwiers L.-H."/>
            <person name="Turgeon B."/>
            <person name="Goodwin S."/>
            <person name="Spatafora J."/>
            <person name="Crous P."/>
            <person name="Grigoriev I."/>
        </authorList>
    </citation>
    <scope>NUCLEOTIDE SEQUENCE</scope>
    <source>
        <strain evidence="1">CBS 525.71</strain>
    </source>
</reference>
<proteinExistence type="predicted"/>
<gene>
    <name evidence="1" type="ORF">BU25DRAFT_353418</name>
</gene>
<comment type="caution">
    <text evidence="1">The sequence shown here is derived from an EMBL/GenBank/DDBJ whole genome shotgun (WGS) entry which is preliminary data.</text>
</comment>
<dbReference type="Proteomes" id="UP000799754">
    <property type="component" value="Unassembled WGS sequence"/>
</dbReference>
<evidence type="ECO:0000313" key="1">
    <source>
        <dbReference type="EMBL" id="KAF2621914.1"/>
    </source>
</evidence>
<name>A0ACB6RL77_9PLEO</name>
<evidence type="ECO:0000313" key="2">
    <source>
        <dbReference type="Proteomes" id="UP000799754"/>
    </source>
</evidence>
<sequence length="1316" mass="143866">MDSPGGYPESLLDQDGDQDDVVYPCKGCGEILEEGKAFELAGNRWHIDCFRCNTCGTLLDSDANLLLLGDGSLICNNCTYSCNHCGNKIEDLAILTGDQAFCANCFRCRNCKRKIENLRYARTSQGIFCMSCHESLMARRRKKSKKPPAPAAPKVDKSLPALPPQFEEQQSQRSVLTPDAETPSDVFSEPTTADASPRPPQPRRGDSSSNFRRDASPAAGDSARRDNILLPATTYNKEHKHSESDAGDDGILLPFALDPNPAPGPSPLSRASRQFPDRTMGSGSASGDGKNSRDYFNRPTADPRDKLKENNSRSGSAERPTPASPHIAFQEKGRQPSDHIVNTLRKQRDTSSESPSINERSRSQHASPAPSSATDAFQLQEVPKNRKADARRKDSESSDSPLRHGSPGVEMSSRLSRPMIEPTFTSSPPIGTQDSPGTASGSSFSSTQRVERPARGDSLRPSGSTQLGDRPSPSPTTPTVEHPQRTSSTHGAPAHVSAGLGINTPLESSRGFSDVPVPPARSADRRPPPSSDTFTSPRAPPQPPSTHKTSESVSSLPNESLRDVYAPGGGLPRYSAQGDFSMDEDFARLLGSHDKDEKDGGVFRRRGSVTSRGGHKKWPTNGSIDISSPTIASPDSKEESVNLRNELRRAQQRIAELEAEKNGLQESMHSAADIKQANTVLREKRNTMAVLDTQREMVIRELEIMTEHLKHAKESNGSMDINQLKSDILKDFANSLHKLKDQLGGQIEDLISKRAELTDEISNLIQMKDKGFQEYESLTAQNAKLSAMNRELVENIQKTMNNKKGGPPFDAAGNGLGIYNTQHKGGKSELSLDAHNLPHEPSFPHIHDGDSEATLAQPQVVNIRKTGKATKFSKFKKGGQAFTTNVTKGFKGAFGSEQKQEDYNNIKVIGTPYGSVHQQPDIASMSSSLKSKEEQTPKGWFGGGSAKGGANKQPNDRFKPMQMNNSSTNLAADASTVLFGSDLSARCEFEKRMIPGVVSRCIEEVELRGMDVEGVYRKSGGSSQVNQVRSGFESEADYDISDPDLDIHSVTSALKNYFRRLPVPLITFDVYDQFLEAGQLEDPEAQSKALALAINEIPKAHRDTLQFLVFHLSRVIQHQDDNLMTPLNLAVVFAPTIMRPMDIQRELSDVQQQRVAVQALLENYKTVFGEDRAPAVPQVEHTEDSVSSLVDVDSPHISSVPSDYESQSVKTDTQAARKEREEEIKDAAKEIRDNAAAKKEKAKDKARKNADNPVVLSNTVGLAVLGAALSFGAYRKYSRGELTGKVVAAWAGIVGLFGIGDYYVSQYFFKRYPPKN</sequence>
<keyword evidence="2" id="KW-1185">Reference proteome</keyword>
<accession>A0ACB6RL77</accession>
<dbReference type="EMBL" id="MU006750">
    <property type="protein sequence ID" value="KAF2621914.1"/>
    <property type="molecule type" value="Genomic_DNA"/>
</dbReference>
<organism evidence="1 2">
    <name type="scientific">Macroventuria anomochaeta</name>
    <dbReference type="NCBI Taxonomy" id="301207"/>
    <lineage>
        <taxon>Eukaryota</taxon>
        <taxon>Fungi</taxon>
        <taxon>Dikarya</taxon>
        <taxon>Ascomycota</taxon>
        <taxon>Pezizomycotina</taxon>
        <taxon>Dothideomycetes</taxon>
        <taxon>Pleosporomycetidae</taxon>
        <taxon>Pleosporales</taxon>
        <taxon>Pleosporineae</taxon>
        <taxon>Didymellaceae</taxon>
        <taxon>Macroventuria</taxon>
    </lineage>
</organism>
<protein>
    <submittedName>
        <fullName evidence="1">Rho-type GTPase-activating protein 2</fullName>
    </submittedName>
</protein>